<dbReference type="PANTHER" id="PTHR23198:SF6">
    <property type="entry name" value="NUCLEAR PORE COMPLEX PROTEIN NUP98-NUP96"/>
    <property type="match status" value="1"/>
</dbReference>
<dbReference type="GO" id="GO:0034398">
    <property type="term" value="P:telomere tethering at nuclear periphery"/>
    <property type="evidence" value="ECO:0007669"/>
    <property type="project" value="TreeGrafter"/>
</dbReference>
<evidence type="ECO:0000256" key="6">
    <source>
        <dbReference type="ARBA" id="ARBA00022816"/>
    </source>
</evidence>
<dbReference type="GO" id="GO:0044614">
    <property type="term" value="C:nuclear pore cytoplasmic filaments"/>
    <property type="evidence" value="ECO:0007669"/>
    <property type="project" value="TreeGrafter"/>
</dbReference>
<evidence type="ECO:0000256" key="4">
    <source>
        <dbReference type="ARBA" id="ARBA00013472"/>
    </source>
</evidence>
<accession>A0A8S3YM27</accession>
<feature type="non-terminal residue" evidence="12">
    <location>
        <position position="587"/>
    </location>
</feature>
<dbReference type="FunFam" id="1.10.10.2360:FF:000001">
    <property type="entry name" value="Nuclear pore complex protein Nup98-Nup96"/>
    <property type="match status" value="1"/>
</dbReference>
<keyword evidence="13" id="KW-1185">Reference proteome</keyword>
<dbReference type="GO" id="GO:0008139">
    <property type="term" value="F:nuclear localization sequence binding"/>
    <property type="evidence" value="ECO:0007669"/>
    <property type="project" value="TreeGrafter"/>
</dbReference>
<dbReference type="GO" id="GO:0031965">
    <property type="term" value="C:nuclear membrane"/>
    <property type="evidence" value="ECO:0007669"/>
    <property type="project" value="UniProtKB-SubCell"/>
</dbReference>
<comment type="subcellular location">
    <subcellularLocation>
        <location evidence="2">Nucleus membrane</location>
        <topology evidence="2">Peripheral membrane protein</topology>
        <orientation evidence="2">Nucleoplasmic side</orientation>
    </subcellularLocation>
    <subcellularLocation>
        <location evidence="1">Nucleus</location>
        <location evidence="1">Nuclear pore complex</location>
    </subcellularLocation>
</comment>
<evidence type="ECO:0000256" key="8">
    <source>
        <dbReference type="ARBA" id="ARBA00023010"/>
    </source>
</evidence>
<evidence type="ECO:0000256" key="1">
    <source>
        <dbReference type="ARBA" id="ARBA00004567"/>
    </source>
</evidence>
<dbReference type="Pfam" id="PF21240">
    <property type="entry name" value="Nup98_GLEBS"/>
    <property type="match status" value="1"/>
</dbReference>
<evidence type="ECO:0000256" key="2">
    <source>
        <dbReference type="ARBA" id="ARBA00004620"/>
    </source>
</evidence>
<dbReference type="Gene3D" id="1.10.10.2360">
    <property type="match status" value="1"/>
</dbReference>
<comment type="caution">
    <text evidence="12">The sequence shown here is derived from an EMBL/GenBank/DDBJ whole genome shotgun (WGS) entry which is preliminary data.</text>
</comment>
<keyword evidence="9" id="KW-0906">Nuclear pore complex</keyword>
<reference evidence="12" key="1">
    <citation type="submission" date="2021-04" db="EMBL/GenBank/DDBJ databases">
        <authorList>
            <consortium name="Molecular Ecology Group"/>
        </authorList>
    </citation>
    <scope>NUCLEOTIDE SEQUENCE</scope>
</reference>
<dbReference type="GO" id="GO:0003723">
    <property type="term" value="F:RNA binding"/>
    <property type="evidence" value="ECO:0007669"/>
    <property type="project" value="TreeGrafter"/>
</dbReference>
<evidence type="ECO:0000256" key="5">
    <source>
        <dbReference type="ARBA" id="ARBA00022448"/>
    </source>
</evidence>
<protein>
    <recommendedName>
        <fullName evidence="4">Nuclear pore complex protein Nup98-Nup96</fullName>
    </recommendedName>
</protein>
<comment type="similarity">
    <text evidence="3">Belongs to the nucleoporin GLFG family.</text>
</comment>
<dbReference type="OrthoDB" id="3797628at2759"/>
<dbReference type="Proteomes" id="UP000678393">
    <property type="component" value="Unassembled WGS sequence"/>
</dbReference>
<evidence type="ECO:0000256" key="3">
    <source>
        <dbReference type="ARBA" id="ARBA00008926"/>
    </source>
</evidence>
<name>A0A8S3YM27_9EUPU</name>
<keyword evidence="8" id="KW-0811">Translocation</keyword>
<evidence type="ECO:0000256" key="11">
    <source>
        <dbReference type="SAM" id="MobiDB-lite"/>
    </source>
</evidence>
<dbReference type="InterPro" id="IPR037665">
    <property type="entry name" value="Nucleoporin_S59-like"/>
</dbReference>
<sequence>SSGFGGGSAFGGQTPLAGGSLFGGGASGTAGSTGGGLFGSVGGSGFGQTQNPGGFSFGANASGNTGGLFGNTSQANTGTSSLFSTPAASTGFGARPGGFAATGAFGGASAGMATVGTTVPFNPPNGQDTMMKSGVTTNINTKHQCITAMKEYENKSLEELRMEDYSANRKSKQAGSTSTVGLFSQTPATQANTSFVFGGGLDFGSTSSAATTPFSQNRPLFGTATTTQSGFGFGTSTATQQSSSLFGSPARPLFGGTTSTQPSLTGGSSFFGASAAGASNPVGFGTSTQSGGLFGAAKPTGFGTATTPSIGFGTGGSLFAKPTSQASTFGFGTNTSTAGFGNTTGGGLFSSIKPTGFGTATTGLGTGTSSFGFGAGLGTGTATNTFGLPAAKPAFGTGFSFGGGTSGTTAFGSTLGSTNNPIGSLNLGGAGTNLGMGATAPTQSNSNQHLLALASSPYGDNPLFWNLKQQSKDRRDDALKPTNPNAQKAALFSANRPKVSPRPTTKIKPKSLHSLLSGGKAQLFDGLEDEDFSFGDDTFIPRKSVKKLVLGKRTSNKSLAESSSVYSDTVGDVTSQLDESCNSNGPA</sequence>
<dbReference type="EMBL" id="CAJHNH020000513">
    <property type="protein sequence ID" value="CAG5118197.1"/>
    <property type="molecule type" value="Genomic_DNA"/>
</dbReference>
<feature type="region of interest" description="Disordered" evidence="11">
    <location>
        <begin position="560"/>
        <end position="587"/>
    </location>
</feature>
<organism evidence="12 13">
    <name type="scientific">Candidula unifasciata</name>
    <dbReference type="NCBI Taxonomy" id="100452"/>
    <lineage>
        <taxon>Eukaryota</taxon>
        <taxon>Metazoa</taxon>
        <taxon>Spiralia</taxon>
        <taxon>Lophotrochozoa</taxon>
        <taxon>Mollusca</taxon>
        <taxon>Gastropoda</taxon>
        <taxon>Heterobranchia</taxon>
        <taxon>Euthyneura</taxon>
        <taxon>Panpulmonata</taxon>
        <taxon>Eupulmonata</taxon>
        <taxon>Stylommatophora</taxon>
        <taxon>Helicina</taxon>
        <taxon>Helicoidea</taxon>
        <taxon>Geomitridae</taxon>
        <taxon>Candidula</taxon>
    </lineage>
</organism>
<keyword evidence="7" id="KW-0653">Protein transport</keyword>
<dbReference type="GO" id="GO:0000973">
    <property type="term" value="P:post-transcriptional tethering of RNA polymerase II gene DNA at nuclear periphery"/>
    <property type="evidence" value="ECO:0007669"/>
    <property type="project" value="TreeGrafter"/>
</dbReference>
<keyword evidence="10" id="KW-0539">Nucleus</keyword>
<dbReference type="GO" id="GO:0006405">
    <property type="term" value="P:RNA export from nucleus"/>
    <property type="evidence" value="ECO:0007669"/>
    <property type="project" value="TreeGrafter"/>
</dbReference>
<dbReference type="GO" id="GO:0017056">
    <property type="term" value="F:structural constituent of nuclear pore"/>
    <property type="evidence" value="ECO:0007669"/>
    <property type="project" value="TreeGrafter"/>
</dbReference>
<dbReference type="AlphaFoldDB" id="A0A8S3YM27"/>
<evidence type="ECO:0000313" key="13">
    <source>
        <dbReference type="Proteomes" id="UP000678393"/>
    </source>
</evidence>
<evidence type="ECO:0000256" key="7">
    <source>
        <dbReference type="ARBA" id="ARBA00022927"/>
    </source>
</evidence>
<keyword evidence="5" id="KW-0813">Transport</keyword>
<dbReference type="GO" id="GO:0006606">
    <property type="term" value="P:protein import into nucleus"/>
    <property type="evidence" value="ECO:0007669"/>
    <property type="project" value="TreeGrafter"/>
</dbReference>
<evidence type="ECO:0000256" key="10">
    <source>
        <dbReference type="ARBA" id="ARBA00023242"/>
    </source>
</evidence>
<dbReference type="PANTHER" id="PTHR23198">
    <property type="entry name" value="NUCLEOPORIN"/>
    <property type="match status" value="1"/>
</dbReference>
<feature type="non-terminal residue" evidence="12">
    <location>
        <position position="1"/>
    </location>
</feature>
<evidence type="ECO:0000256" key="9">
    <source>
        <dbReference type="ARBA" id="ARBA00023132"/>
    </source>
</evidence>
<keyword evidence="6" id="KW-0509">mRNA transport</keyword>
<gene>
    <name evidence="12" type="ORF">CUNI_LOCUS3755</name>
</gene>
<proteinExistence type="inferred from homology"/>
<evidence type="ECO:0000313" key="12">
    <source>
        <dbReference type="EMBL" id="CAG5118197.1"/>
    </source>
</evidence>
<dbReference type="GO" id="GO:0051028">
    <property type="term" value="P:mRNA transport"/>
    <property type="evidence" value="ECO:0007669"/>
    <property type="project" value="UniProtKB-KW"/>
</dbReference>